<evidence type="ECO:0000313" key="2">
    <source>
        <dbReference type="EMBL" id="CAD0114496.1"/>
    </source>
</evidence>
<dbReference type="EMBL" id="CAINUL010000017">
    <property type="protein sequence ID" value="CAD0114496.1"/>
    <property type="molecule type" value="Genomic_DNA"/>
</dbReference>
<dbReference type="Proteomes" id="UP000745764">
    <property type="component" value="Unassembled WGS sequence"/>
</dbReference>
<proteinExistence type="predicted"/>
<protein>
    <submittedName>
        <fullName evidence="2">Uncharacterized protein</fullName>
    </submittedName>
</protein>
<keyword evidence="3" id="KW-1185">Reference proteome</keyword>
<sequence length="68" mass="7699">CEGNTTNPPIDQTRHETWRHHKDPSRATPGTHQAILGASQCRGVAQKALWTWTHRESRGTPLLYAPDR</sequence>
<feature type="region of interest" description="Disordered" evidence="1">
    <location>
        <begin position="1"/>
        <end position="31"/>
    </location>
</feature>
<name>A0A9N8KXM4_9PEZI</name>
<reference evidence="2" key="1">
    <citation type="submission" date="2020-06" db="EMBL/GenBank/DDBJ databases">
        <authorList>
            <person name="Onetto C."/>
        </authorList>
    </citation>
    <scope>NUCLEOTIDE SEQUENCE</scope>
</reference>
<evidence type="ECO:0000313" key="3">
    <source>
        <dbReference type="Proteomes" id="UP000745764"/>
    </source>
</evidence>
<gene>
    <name evidence="2" type="ORF">AWRI4620_LOCUS8751</name>
</gene>
<dbReference type="AlphaFoldDB" id="A0A9N8KXM4"/>
<accession>A0A9N8KXM4</accession>
<feature type="non-terminal residue" evidence="2">
    <location>
        <position position="1"/>
    </location>
</feature>
<feature type="compositionally biased region" description="Polar residues" evidence="1">
    <location>
        <begin position="1"/>
        <end position="10"/>
    </location>
</feature>
<evidence type="ECO:0000256" key="1">
    <source>
        <dbReference type="SAM" id="MobiDB-lite"/>
    </source>
</evidence>
<organism evidence="2 3">
    <name type="scientific">Aureobasidium uvarum</name>
    <dbReference type="NCBI Taxonomy" id="2773716"/>
    <lineage>
        <taxon>Eukaryota</taxon>
        <taxon>Fungi</taxon>
        <taxon>Dikarya</taxon>
        <taxon>Ascomycota</taxon>
        <taxon>Pezizomycotina</taxon>
        <taxon>Dothideomycetes</taxon>
        <taxon>Dothideomycetidae</taxon>
        <taxon>Dothideales</taxon>
        <taxon>Saccotheciaceae</taxon>
        <taxon>Aureobasidium</taxon>
    </lineage>
</organism>
<comment type="caution">
    <text evidence="2">The sequence shown here is derived from an EMBL/GenBank/DDBJ whole genome shotgun (WGS) entry which is preliminary data.</text>
</comment>